<dbReference type="AlphaFoldDB" id="A0A9P9W8C3"/>
<keyword evidence="4" id="KW-1185">Reference proteome</keyword>
<sequence length="223" mass="25470">MGSPHGQNSSYQTFDDAFEDREDTDLLRNDDGDQDGLLPRHTESSPNPAQQQTGAIAWMKRRWFIWRMLALLTFGTFLATCPVPRQHVSHVLRLLLMAATTGVFLARRPSRWALGSKTALARRLFVASLGLGISVYAFFGVADEVHLEFHLRSLLWIHDTWGYTLHAGYLTRLFLAGVAWLMLRASGIYSTAAVLKMWGLCFVWVYADLPLTIFDLMRQREHW</sequence>
<reference evidence="3" key="1">
    <citation type="submission" date="2021-03" db="EMBL/GenBank/DDBJ databases">
        <title>Revisited historic fungal species revealed as producer of novel bioactive compounds through whole genome sequencing and comparative genomics.</title>
        <authorList>
            <person name="Vignolle G.A."/>
            <person name="Hochenegger N."/>
            <person name="Mach R.L."/>
            <person name="Mach-Aigner A.R."/>
            <person name="Javad Rahimi M."/>
            <person name="Salim K.A."/>
            <person name="Chan C.M."/>
            <person name="Lim L.B.L."/>
            <person name="Cai F."/>
            <person name="Druzhinina I.S."/>
            <person name="U'Ren J.M."/>
            <person name="Derntl C."/>
        </authorList>
    </citation>
    <scope>NUCLEOTIDE SEQUENCE</scope>
    <source>
        <strain evidence="3">TUCIM 5799</strain>
    </source>
</reference>
<feature type="transmembrane region" description="Helical" evidence="2">
    <location>
        <begin position="188"/>
        <end position="207"/>
    </location>
</feature>
<feature type="transmembrane region" description="Helical" evidence="2">
    <location>
        <begin position="64"/>
        <end position="85"/>
    </location>
</feature>
<proteinExistence type="predicted"/>
<feature type="transmembrane region" description="Helical" evidence="2">
    <location>
        <begin position="91"/>
        <end position="108"/>
    </location>
</feature>
<comment type="caution">
    <text evidence="3">The sequence shown here is derived from an EMBL/GenBank/DDBJ whole genome shotgun (WGS) entry which is preliminary data.</text>
</comment>
<keyword evidence="2" id="KW-0472">Membrane</keyword>
<keyword evidence="2" id="KW-0812">Transmembrane</keyword>
<feature type="region of interest" description="Disordered" evidence="1">
    <location>
        <begin position="22"/>
        <end position="53"/>
    </location>
</feature>
<name>A0A9P9W8C3_9PEZI</name>
<evidence type="ECO:0000313" key="4">
    <source>
        <dbReference type="Proteomes" id="UP000829685"/>
    </source>
</evidence>
<evidence type="ECO:0000313" key="3">
    <source>
        <dbReference type="EMBL" id="KAI1849840.1"/>
    </source>
</evidence>
<dbReference type="EMBL" id="JAFIMR010000074">
    <property type="protein sequence ID" value="KAI1849840.1"/>
    <property type="molecule type" value="Genomic_DNA"/>
</dbReference>
<evidence type="ECO:0000256" key="1">
    <source>
        <dbReference type="SAM" id="MobiDB-lite"/>
    </source>
</evidence>
<gene>
    <name evidence="3" type="ORF">JX265_013543</name>
</gene>
<keyword evidence="2" id="KW-1133">Transmembrane helix</keyword>
<organism evidence="3 4">
    <name type="scientific">Neoarthrinium moseri</name>
    <dbReference type="NCBI Taxonomy" id="1658444"/>
    <lineage>
        <taxon>Eukaryota</taxon>
        <taxon>Fungi</taxon>
        <taxon>Dikarya</taxon>
        <taxon>Ascomycota</taxon>
        <taxon>Pezizomycotina</taxon>
        <taxon>Sordariomycetes</taxon>
        <taxon>Xylariomycetidae</taxon>
        <taxon>Amphisphaeriales</taxon>
        <taxon>Apiosporaceae</taxon>
        <taxon>Neoarthrinium</taxon>
    </lineage>
</organism>
<dbReference type="Proteomes" id="UP000829685">
    <property type="component" value="Unassembled WGS sequence"/>
</dbReference>
<feature type="transmembrane region" description="Helical" evidence="2">
    <location>
        <begin position="161"/>
        <end position="181"/>
    </location>
</feature>
<feature type="compositionally biased region" description="Polar residues" evidence="1">
    <location>
        <begin position="44"/>
        <end position="53"/>
    </location>
</feature>
<protein>
    <submittedName>
        <fullName evidence="3">Uncharacterized protein</fullName>
    </submittedName>
</protein>
<accession>A0A9P9W8C3</accession>
<evidence type="ECO:0000256" key="2">
    <source>
        <dbReference type="SAM" id="Phobius"/>
    </source>
</evidence>
<feature type="transmembrane region" description="Helical" evidence="2">
    <location>
        <begin position="120"/>
        <end position="141"/>
    </location>
</feature>